<evidence type="ECO:0000256" key="8">
    <source>
        <dbReference type="PROSITE-ProRule" id="PRU00042"/>
    </source>
</evidence>
<evidence type="ECO:0000256" key="5">
    <source>
        <dbReference type="ARBA" id="ARBA00023015"/>
    </source>
</evidence>
<keyword evidence="12" id="KW-1185">Reference proteome</keyword>
<proteinExistence type="predicted"/>
<evidence type="ECO:0000256" key="7">
    <source>
        <dbReference type="ARBA" id="ARBA00023242"/>
    </source>
</evidence>
<evidence type="ECO:0000256" key="9">
    <source>
        <dbReference type="SAM" id="MobiDB-lite"/>
    </source>
</evidence>
<feature type="region of interest" description="Disordered" evidence="9">
    <location>
        <begin position="1"/>
        <end position="29"/>
    </location>
</feature>
<dbReference type="PROSITE" id="PS50157">
    <property type="entry name" value="ZINC_FINGER_C2H2_2"/>
    <property type="match status" value="2"/>
</dbReference>
<gene>
    <name evidence="11" type="ORF">R3P38DRAFT_2768096</name>
</gene>
<feature type="compositionally biased region" description="Low complexity" evidence="9">
    <location>
        <begin position="160"/>
        <end position="179"/>
    </location>
</feature>
<evidence type="ECO:0000256" key="6">
    <source>
        <dbReference type="ARBA" id="ARBA00023163"/>
    </source>
</evidence>
<organism evidence="11 12">
    <name type="scientific">Favolaschia claudopus</name>
    <dbReference type="NCBI Taxonomy" id="2862362"/>
    <lineage>
        <taxon>Eukaryota</taxon>
        <taxon>Fungi</taxon>
        <taxon>Dikarya</taxon>
        <taxon>Basidiomycota</taxon>
        <taxon>Agaricomycotina</taxon>
        <taxon>Agaricomycetes</taxon>
        <taxon>Agaricomycetidae</taxon>
        <taxon>Agaricales</taxon>
        <taxon>Marasmiineae</taxon>
        <taxon>Mycenaceae</taxon>
        <taxon>Favolaschia</taxon>
    </lineage>
</organism>
<evidence type="ECO:0000256" key="4">
    <source>
        <dbReference type="ARBA" id="ARBA00022833"/>
    </source>
</evidence>
<comment type="subcellular location">
    <subcellularLocation>
        <location evidence="1">Nucleus</location>
    </subcellularLocation>
</comment>
<name>A0AAW0CRI2_9AGAR</name>
<evidence type="ECO:0000256" key="1">
    <source>
        <dbReference type="ARBA" id="ARBA00004123"/>
    </source>
</evidence>
<sequence>MPRVPSASSFPARVSNSSVNGRTPPNPPLQFRCPHDGCRWSYNNKTDLTRHTPLHLSLEEREKLMILCTFPGCTHKCLQRSNMRTHYTTKHTTDKPHACPKCPYSTGDPACLTRHKRRCAAGGRVKNAPRKNKAASGELQVVLDFHSLLSMDTESLANGSDSGSSSASSSASASSSFPYSPSPSTPPAYEAYSPDFVPAPLGLGPSPDLDYSLLAPSTGAGNCLWNPCAFPIPPASTGLTQGPAMGNDILAGGSSPSLYLAPSWFDPASQYVSHLPQYEQHNLDPFNSFPLMDPFLFSLFESEFIYTA</sequence>
<comment type="caution">
    <text evidence="11">The sequence shown here is derived from an EMBL/GenBank/DDBJ whole genome shotgun (WGS) entry which is preliminary data.</text>
</comment>
<dbReference type="Proteomes" id="UP001362999">
    <property type="component" value="Unassembled WGS sequence"/>
</dbReference>
<evidence type="ECO:0000256" key="2">
    <source>
        <dbReference type="ARBA" id="ARBA00022723"/>
    </source>
</evidence>
<keyword evidence="3 8" id="KW-0863">Zinc-finger</keyword>
<keyword evidence="2" id="KW-0479">Metal-binding</keyword>
<dbReference type="GO" id="GO:0005634">
    <property type="term" value="C:nucleus"/>
    <property type="evidence" value="ECO:0007669"/>
    <property type="project" value="UniProtKB-SubCell"/>
</dbReference>
<keyword evidence="7" id="KW-0539">Nucleus</keyword>
<dbReference type="InterPro" id="IPR051061">
    <property type="entry name" value="Zinc_finger_trans_reg"/>
</dbReference>
<dbReference type="Gene3D" id="3.30.160.60">
    <property type="entry name" value="Classic Zinc Finger"/>
    <property type="match status" value="1"/>
</dbReference>
<feature type="region of interest" description="Disordered" evidence="9">
    <location>
        <begin position="155"/>
        <end position="184"/>
    </location>
</feature>
<dbReference type="GO" id="GO:0008270">
    <property type="term" value="F:zinc ion binding"/>
    <property type="evidence" value="ECO:0007669"/>
    <property type="project" value="UniProtKB-KW"/>
</dbReference>
<dbReference type="InterPro" id="IPR013087">
    <property type="entry name" value="Znf_C2H2_type"/>
</dbReference>
<dbReference type="PANTHER" id="PTHR46179">
    <property type="entry name" value="ZINC FINGER PROTEIN"/>
    <property type="match status" value="1"/>
</dbReference>
<feature type="compositionally biased region" description="Polar residues" evidence="9">
    <location>
        <begin position="1"/>
        <end position="23"/>
    </location>
</feature>
<evidence type="ECO:0000256" key="3">
    <source>
        <dbReference type="ARBA" id="ARBA00022771"/>
    </source>
</evidence>
<protein>
    <recommendedName>
        <fullName evidence="10">C2H2-type domain-containing protein</fullName>
    </recommendedName>
</protein>
<dbReference type="EMBL" id="JAWWNJ010000013">
    <property type="protein sequence ID" value="KAK7042559.1"/>
    <property type="molecule type" value="Genomic_DNA"/>
</dbReference>
<evidence type="ECO:0000313" key="12">
    <source>
        <dbReference type="Proteomes" id="UP001362999"/>
    </source>
</evidence>
<dbReference type="PANTHER" id="PTHR46179:SF13">
    <property type="entry name" value="C2H2-TYPE DOMAIN-CONTAINING PROTEIN"/>
    <property type="match status" value="1"/>
</dbReference>
<dbReference type="SMART" id="SM00355">
    <property type="entry name" value="ZnF_C2H2"/>
    <property type="match status" value="3"/>
</dbReference>
<keyword evidence="5" id="KW-0805">Transcription regulation</keyword>
<keyword evidence="4" id="KW-0862">Zinc</keyword>
<feature type="domain" description="C2H2-type" evidence="10">
    <location>
        <begin position="31"/>
        <end position="60"/>
    </location>
</feature>
<evidence type="ECO:0000313" key="11">
    <source>
        <dbReference type="EMBL" id="KAK7042559.1"/>
    </source>
</evidence>
<feature type="domain" description="C2H2-type" evidence="10">
    <location>
        <begin position="66"/>
        <end position="96"/>
    </location>
</feature>
<dbReference type="AlphaFoldDB" id="A0AAW0CRI2"/>
<reference evidence="11 12" key="1">
    <citation type="journal article" date="2024" name="J Genomics">
        <title>Draft genome sequencing and assembly of Favolaschia claudopus CIRM-BRFM 2984 isolated from oak limbs.</title>
        <authorList>
            <person name="Navarro D."/>
            <person name="Drula E."/>
            <person name="Chaduli D."/>
            <person name="Cazenave R."/>
            <person name="Ahrendt S."/>
            <person name="Wang J."/>
            <person name="Lipzen A."/>
            <person name="Daum C."/>
            <person name="Barry K."/>
            <person name="Grigoriev I.V."/>
            <person name="Favel A."/>
            <person name="Rosso M.N."/>
            <person name="Martin F."/>
        </authorList>
    </citation>
    <scope>NUCLEOTIDE SEQUENCE [LARGE SCALE GENOMIC DNA]</scope>
    <source>
        <strain evidence="11 12">CIRM-BRFM 2984</strain>
    </source>
</reference>
<keyword evidence="6" id="KW-0804">Transcription</keyword>
<accession>A0AAW0CRI2</accession>
<dbReference type="PROSITE" id="PS00028">
    <property type="entry name" value="ZINC_FINGER_C2H2_1"/>
    <property type="match status" value="2"/>
</dbReference>
<evidence type="ECO:0000259" key="10">
    <source>
        <dbReference type="PROSITE" id="PS50157"/>
    </source>
</evidence>
<dbReference type="GO" id="GO:0006357">
    <property type="term" value="P:regulation of transcription by RNA polymerase II"/>
    <property type="evidence" value="ECO:0007669"/>
    <property type="project" value="TreeGrafter"/>
</dbReference>